<evidence type="ECO:0000259" key="7">
    <source>
        <dbReference type="PROSITE" id="PS50850"/>
    </source>
</evidence>
<dbReference type="RefSeq" id="WP_021262813.1">
    <property type="nucleotide sequence ID" value="NZ_ATMT01000104.1"/>
</dbReference>
<dbReference type="Proteomes" id="UP000015344">
    <property type="component" value="Unassembled WGS sequence"/>
</dbReference>
<feature type="transmembrane region" description="Helical" evidence="6">
    <location>
        <begin position="12"/>
        <end position="33"/>
    </location>
</feature>
<dbReference type="PROSITE" id="PS50850">
    <property type="entry name" value="MFS"/>
    <property type="match status" value="1"/>
</dbReference>
<dbReference type="InterPro" id="IPR020846">
    <property type="entry name" value="MFS_dom"/>
</dbReference>
<dbReference type="PRINTS" id="PR01035">
    <property type="entry name" value="TCRTETA"/>
</dbReference>
<keyword evidence="5 6" id="KW-0472">Membrane</keyword>
<feature type="transmembrane region" description="Helical" evidence="6">
    <location>
        <begin position="215"/>
        <end position="240"/>
    </location>
</feature>
<feature type="transmembrane region" description="Helical" evidence="6">
    <location>
        <begin position="45"/>
        <end position="64"/>
    </location>
</feature>
<dbReference type="PANTHER" id="PTHR23504">
    <property type="entry name" value="MAJOR FACILITATOR SUPERFAMILY DOMAIN-CONTAINING PROTEIN 10"/>
    <property type="match status" value="1"/>
</dbReference>
<dbReference type="SUPFAM" id="SSF103473">
    <property type="entry name" value="MFS general substrate transporter"/>
    <property type="match status" value="1"/>
</dbReference>
<dbReference type="AlphaFoldDB" id="S9TN95"/>
<proteinExistence type="predicted"/>
<dbReference type="PATRIC" id="fig|1117108.3.peg.5906"/>
<dbReference type="InterPro" id="IPR036259">
    <property type="entry name" value="MFS_trans_sf"/>
</dbReference>
<evidence type="ECO:0000313" key="9">
    <source>
        <dbReference type="Proteomes" id="UP000015344"/>
    </source>
</evidence>
<protein>
    <submittedName>
        <fullName evidence="8">Efflux transporter</fullName>
    </submittedName>
</protein>
<dbReference type="GO" id="GO:0022857">
    <property type="term" value="F:transmembrane transporter activity"/>
    <property type="evidence" value="ECO:0007669"/>
    <property type="project" value="InterPro"/>
</dbReference>
<feature type="transmembrane region" description="Helical" evidence="6">
    <location>
        <begin position="163"/>
        <end position="183"/>
    </location>
</feature>
<evidence type="ECO:0000256" key="6">
    <source>
        <dbReference type="SAM" id="Phobius"/>
    </source>
</evidence>
<comment type="subcellular location">
    <subcellularLocation>
        <location evidence="1">Cell membrane</location>
        <topology evidence="1">Multi-pass membrane protein</topology>
    </subcellularLocation>
</comment>
<dbReference type="EMBL" id="ATMT01000104">
    <property type="protein sequence ID" value="EPY03776.1"/>
    <property type="molecule type" value="Genomic_DNA"/>
</dbReference>
<feature type="transmembrane region" description="Helical" evidence="6">
    <location>
        <begin position="307"/>
        <end position="325"/>
    </location>
</feature>
<feature type="transmembrane region" description="Helical" evidence="6">
    <location>
        <begin position="135"/>
        <end position="157"/>
    </location>
</feature>
<dbReference type="eggNOG" id="COG2814">
    <property type="taxonomic scope" value="Bacteria"/>
</dbReference>
<keyword evidence="4 6" id="KW-1133">Transmembrane helix</keyword>
<dbReference type="InterPro" id="IPR001958">
    <property type="entry name" value="Tet-R_TetA/multi-R_MdtG-like"/>
</dbReference>
<feature type="transmembrane region" description="Helical" evidence="6">
    <location>
        <begin position="105"/>
        <end position="123"/>
    </location>
</feature>
<keyword evidence="2" id="KW-0813">Transport</keyword>
<keyword evidence="3 6" id="KW-0812">Transmembrane</keyword>
<feature type="domain" description="Major facilitator superfamily (MFS) profile" evidence="7">
    <location>
        <begin position="10"/>
        <end position="392"/>
    </location>
</feature>
<dbReference type="InterPro" id="IPR011701">
    <property type="entry name" value="MFS"/>
</dbReference>
<name>S9TN95_PAEAL</name>
<reference evidence="8 9" key="1">
    <citation type="submission" date="2013-05" db="EMBL/GenBank/DDBJ databases">
        <authorList>
            <person name="Strain E.A."/>
            <person name="Brown E."/>
            <person name="Allard M.W."/>
            <person name="Luo Y.L."/>
        </authorList>
    </citation>
    <scope>NUCLEOTIDE SEQUENCE [LARGE SCALE GENOMIC DNA]</scope>
    <source>
        <strain evidence="8 9">TS-15</strain>
    </source>
</reference>
<comment type="caution">
    <text evidence="8">The sequence shown here is derived from an EMBL/GenBank/DDBJ whole genome shotgun (WGS) entry which is preliminary data.</text>
</comment>
<evidence type="ECO:0000256" key="1">
    <source>
        <dbReference type="ARBA" id="ARBA00004651"/>
    </source>
</evidence>
<gene>
    <name evidence="8" type="ORF">PAALTS15_28581</name>
</gene>
<dbReference type="Pfam" id="PF07690">
    <property type="entry name" value="MFS_1"/>
    <property type="match status" value="1"/>
</dbReference>
<evidence type="ECO:0000256" key="5">
    <source>
        <dbReference type="ARBA" id="ARBA00023136"/>
    </source>
</evidence>
<dbReference type="GO" id="GO:0005886">
    <property type="term" value="C:plasma membrane"/>
    <property type="evidence" value="ECO:0007669"/>
    <property type="project" value="UniProtKB-SubCell"/>
</dbReference>
<evidence type="ECO:0000256" key="3">
    <source>
        <dbReference type="ARBA" id="ARBA00022692"/>
    </source>
</evidence>
<dbReference type="CDD" id="cd17325">
    <property type="entry name" value="MFS_MdtG_SLC18_like"/>
    <property type="match status" value="1"/>
</dbReference>
<evidence type="ECO:0000256" key="2">
    <source>
        <dbReference type="ARBA" id="ARBA00022448"/>
    </source>
</evidence>
<evidence type="ECO:0000313" key="8">
    <source>
        <dbReference type="EMBL" id="EPY03776.1"/>
    </source>
</evidence>
<sequence length="403" mass="43693">MSTVTKEKMSLALVLFNLFIAYVGIGLAVPVMPSIAKEMHLSGQMVGYMISAFAFAQLLASPFTGAWVETLGRKKMIVFGLCLFSFSEILFGIGTQAWVLFASRILGGISDAFIMPAVITYIADRTSIENRAKVLGYQAAAISAGFIIGPGLGGFIAELGIRAPFFFAAAFAFIAAIFSIFLLQESLSQEQMEKNRAQHIRVNFFAEMKKSVQSVYFVPFLIVFVLAFGLAAYEMMFSLFVDAKFGFTAKDIAFIITIGSILGVVAQILFFEKMVAKFGEKNIIHASLVVAALFIMATVFVSSYLAIMVVTSIVFFACDILRPAVTSLLSKMAGENQGFVAGMNSTYTSLGIIAGPAIGGFLFDLNINAPYMFAAVILLAALVMSALWNRRKARLKLDAHSTD</sequence>
<dbReference type="PANTHER" id="PTHR23504:SF115">
    <property type="entry name" value="MULTIDRUG RESISTANCE PROTEIN 2"/>
    <property type="match status" value="1"/>
</dbReference>
<organism evidence="8 9">
    <name type="scientific">Paenibacillus alvei TS-15</name>
    <dbReference type="NCBI Taxonomy" id="1117108"/>
    <lineage>
        <taxon>Bacteria</taxon>
        <taxon>Bacillati</taxon>
        <taxon>Bacillota</taxon>
        <taxon>Bacilli</taxon>
        <taxon>Bacillales</taxon>
        <taxon>Paenibacillaceae</taxon>
        <taxon>Paenibacillus</taxon>
    </lineage>
</organism>
<feature type="transmembrane region" description="Helical" evidence="6">
    <location>
        <begin position="346"/>
        <end position="363"/>
    </location>
</feature>
<feature type="transmembrane region" description="Helical" evidence="6">
    <location>
        <begin position="252"/>
        <end position="271"/>
    </location>
</feature>
<feature type="transmembrane region" description="Helical" evidence="6">
    <location>
        <begin position="369"/>
        <end position="388"/>
    </location>
</feature>
<feature type="transmembrane region" description="Helical" evidence="6">
    <location>
        <begin position="76"/>
        <end position="99"/>
    </location>
</feature>
<evidence type="ECO:0000256" key="4">
    <source>
        <dbReference type="ARBA" id="ARBA00022989"/>
    </source>
</evidence>
<dbReference type="Gene3D" id="1.20.1250.20">
    <property type="entry name" value="MFS general substrate transporter like domains"/>
    <property type="match status" value="1"/>
</dbReference>
<feature type="transmembrane region" description="Helical" evidence="6">
    <location>
        <begin position="283"/>
        <end position="301"/>
    </location>
</feature>
<accession>S9TN95</accession>